<dbReference type="eggNOG" id="COG2885">
    <property type="taxonomic scope" value="Bacteria"/>
</dbReference>
<reference evidence="9 10" key="1">
    <citation type="journal article" date="2012" name="Stand. Genomic Sci.">
        <title>Complete genome sequencing and analysis of Saprospira grandis str. Lewin, a predatory marine bacterium.</title>
        <authorList>
            <person name="Saw J.H."/>
            <person name="Yuryev A."/>
            <person name="Kanbe M."/>
            <person name="Hou S."/>
            <person name="Young A.G."/>
            <person name="Aizawa S."/>
            <person name="Alam M."/>
        </authorList>
    </citation>
    <scope>NUCLEOTIDE SEQUENCE [LARGE SCALE GENOMIC DNA]</scope>
    <source>
        <strain evidence="9 10">Lewin</strain>
    </source>
</reference>
<dbReference type="InterPro" id="IPR006665">
    <property type="entry name" value="OmpA-like"/>
</dbReference>
<evidence type="ECO:0000256" key="4">
    <source>
        <dbReference type="PROSITE-ProRule" id="PRU00339"/>
    </source>
</evidence>
<dbReference type="eggNOG" id="COG0457">
    <property type="taxonomic scope" value="Bacteria"/>
</dbReference>
<keyword evidence="4" id="KW-0802">TPR repeat</keyword>
<dbReference type="InterPro" id="IPR006664">
    <property type="entry name" value="OMP_bac"/>
</dbReference>
<evidence type="ECO:0000259" key="8">
    <source>
        <dbReference type="PROSITE" id="PS51123"/>
    </source>
</evidence>
<dbReference type="Gene3D" id="3.30.1330.60">
    <property type="entry name" value="OmpA-like domain"/>
    <property type="match status" value="1"/>
</dbReference>
<dbReference type="PANTHER" id="PTHR30329:SF21">
    <property type="entry name" value="LIPOPROTEIN YIAD-RELATED"/>
    <property type="match status" value="1"/>
</dbReference>
<dbReference type="OrthoDB" id="9809364at2"/>
<dbReference type="SUPFAM" id="SSF48452">
    <property type="entry name" value="TPR-like"/>
    <property type="match status" value="1"/>
</dbReference>
<gene>
    <name evidence="9" type="ordered locus">SGRA_2721</name>
</gene>
<protein>
    <submittedName>
        <fullName evidence="9">OmpA/MotB domain protein</fullName>
    </submittedName>
</protein>
<dbReference type="CDD" id="cd07185">
    <property type="entry name" value="OmpA_C-like"/>
    <property type="match status" value="1"/>
</dbReference>
<feature type="region of interest" description="Disordered" evidence="6">
    <location>
        <begin position="718"/>
        <end position="742"/>
    </location>
</feature>
<keyword evidence="3" id="KW-0998">Cell outer membrane</keyword>
<dbReference type="Gene3D" id="1.25.40.10">
    <property type="entry name" value="Tetratricopeptide repeat domain"/>
    <property type="match status" value="1"/>
</dbReference>
<keyword evidence="7" id="KW-0732">Signal</keyword>
<evidence type="ECO:0000256" key="3">
    <source>
        <dbReference type="ARBA" id="ARBA00023237"/>
    </source>
</evidence>
<dbReference type="STRING" id="984262.SGRA_2721"/>
<dbReference type="RefSeq" id="WP_015693058.1">
    <property type="nucleotide sequence ID" value="NC_016940.1"/>
</dbReference>
<dbReference type="GO" id="GO:0009279">
    <property type="term" value="C:cell outer membrane"/>
    <property type="evidence" value="ECO:0007669"/>
    <property type="project" value="UniProtKB-SubCell"/>
</dbReference>
<keyword evidence="2 5" id="KW-0472">Membrane</keyword>
<dbReference type="SUPFAM" id="SSF103088">
    <property type="entry name" value="OmpA-like"/>
    <property type="match status" value="1"/>
</dbReference>
<sequence length="761" mass="85049">MKNYFLSALLVLLAMPFVWGQPVGNNQPTEKLEEIASSNLERYDTWNALDYFKQVRERKPNDVKANYDVAYTYFLLRDYTSAEKEFQQLIELDKENFMPMAGWYYAQSLKLAGKYSDCIPAFESFKSKYNGEDVDRMKTLADVEIAGAKWAQTMTSPKEELIIKPLDKTINSPLMENYAYPIGRNKIVFSALRGDSIIVLEDAEEEAKFTRIFVAEKAEDGEKWEKVEPFSASTLAAEGFHVVNPTFNKDMNRFFFAKAQLVGNLLQNSKIYGAGYDGTNVTEPTALDFNDGEYSCKNPAVGMLDGQEVLFFASNMPGGKGGFDIWYAEINADGTTRTPLNLEAVNTVGDESHPFFDERDNRLYFASNGHPGMGGIDLFQTERNEAGNWSAVENMGPGFNTSVDEFGFIVTREGRDDCFGYLISNREGSSGAVQSQTSTDDIFSILMPERCDVDLIVKVTDDKTGEEVVGATVKIVDKETGEVVAEQTNTENNKFVFPLEQGKEYEVVASKEGWEAGSSTSADTRRPALENRFGSVSGPMEWEETTTLKEAGLMVQTFDRNSKAPLNGVTVMVYDGDKLVEEKTMTDGNQFSFILDNNKEYKIKARLEGYIGDFKTVKATEAKEMHKLYLAPPPLFVNVLFDFNKSNIRTGAADTLDRIAEVMTDYPEMVVEVRGFTDAVGSDSYNDRLSKRRSKAAIDYLVEKGIAAERLISKGFGEAEPVAPNENEDGSDNPEGRQLNRRVEFKIIEGNVGAVETEKKN</sequence>
<dbReference type="Pfam" id="PF00691">
    <property type="entry name" value="OmpA"/>
    <property type="match status" value="1"/>
</dbReference>
<dbReference type="InterPro" id="IPR023296">
    <property type="entry name" value="Glyco_hydro_beta-prop_sf"/>
</dbReference>
<dbReference type="KEGG" id="sgn:SGRA_2721"/>
<proteinExistence type="predicted"/>
<dbReference type="Proteomes" id="UP000007519">
    <property type="component" value="Chromosome"/>
</dbReference>
<dbReference type="EMBL" id="CP002831">
    <property type="protein sequence ID" value="AFC25449.1"/>
    <property type="molecule type" value="Genomic_DNA"/>
</dbReference>
<feature type="region of interest" description="Disordered" evidence="6">
    <location>
        <begin position="512"/>
        <end position="536"/>
    </location>
</feature>
<keyword evidence="10" id="KW-1185">Reference proteome</keyword>
<comment type="subcellular location">
    <subcellularLocation>
        <location evidence="1">Cell outer membrane</location>
    </subcellularLocation>
</comment>
<evidence type="ECO:0000256" key="7">
    <source>
        <dbReference type="SAM" id="SignalP"/>
    </source>
</evidence>
<dbReference type="HOGENOM" id="CLU_014978_0_0_10"/>
<dbReference type="PROSITE" id="PS51123">
    <property type="entry name" value="OMPA_2"/>
    <property type="match status" value="1"/>
</dbReference>
<dbReference type="PROSITE" id="PS50005">
    <property type="entry name" value="TPR"/>
    <property type="match status" value="1"/>
</dbReference>
<name>H6L9H3_SAPGL</name>
<feature type="chain" id="PRO_5003604191" evidence="7">
    <location>
        <begin position="21"/>
        <end position="761"/>
    </location>
</feature>
<dbReference type="InterPro" id="IPR011990">
    <property type="entry name" value="TPR-like_helical_dom_sf"/>
</dbReference>
<feature type="domain" description="OmpA-like" evidence="8">
    <location>
        <begin position="628"/>
        <end position="751"/>
    </location>
</feature>
<dbReference type="InterPro" id="IPR019734">
    <property type="entry name" value="TPR_rpt"/>
</dbReference>
<organism evidence="9 10">
    <name type="scientific">Saprospira grandis (strain Lewin)</name>
    <dbReference type="NCBI Taxonomy" id="984262"/>
    <lineage>
        <taxon>Bacteria</taxon>
        <taxon>Pseudomonadati</taxon>
        <taxon>Bacteroidota</taxon>
        <taxon>Saprospiria</taxon>
        <taxon>Saprospirales</taxon>
        <taxon>Saprospiraceae</taxon>
        <taxon>Saprospira</taxon>
    </lineage>
</organism>
<dbReference type="PRINTS" id="PR01021">
    <property type="entry name" value="OMPADOMAIN"/>
</dbReference>
<evidence type="ECO:0000313" key="9">
    <source>
        <dbReference type="EMBL" id="AFC25449.1"/>
    </source>
</evidence>
<evidence type="ECO:0000256" key="6">
    <source>
        <dbReference type="SAM" id="MobiDB-lite"/>
    </source>
</evidence>
<dbReference type="InterPro" id="IPR050330">
    <property type="entry name" value="Bact_OuterMem_StrucFunc"/>
</dbReference>
<feature type="signal peptide" evidence="7">
    <location>
        <begin position="1"/>
        <end position="20"/>
    </location>
</feature>
<evidence type="ECO:0000256" key="5">
    <source>
        <dbReference type="PROSITE-ProRule" id="PRU00473"/>
    </source>
</evidence>
<dbReference type="SUPFAM" id="SSF75005">
    <property type="entry name" value="Arabinanase/levansucrase/invertase"/>
    <property type="match status" value="1"/>
</dbReference>
<accession>H6L9H3</accession>
<evidence type="ECO:0000313" key="10">
    <source>
        <dbReference type="Proteomes" id="UP000007519"/>
    </source>
</evidence>
<evidence type="ECO:0000256" key="2">
    <source>
        <dbReference type="ARBA" id="ARBA00023136"/>
    </source>
</evidence>
<evidence type="ECO:0000256" key="1">
    <source>
        <dbReference type="ARBA" id="ARBA00004442"/>
    </source>
</evidence>
<dbReference type="InterPro" id="IPR036737">
    <property type="entry name" value="OmpA-like_sf"/>
</dbReference>
<feature type="repeat" description="TPR" evidence="4">
    <location>
        <begin position="63"/>
        <end position="96"/>
    </location>
</feature>
<dbReference type="AlphaFoldDB" id="H6L9H3"/>
<dbReference type="PANTHER" id="PTHR30329">
    <property type="entry name" value="STATOR ELEMENT OF FLAGELLAR MOTOR COMPLEX"/>
    <property type="match status" value="1"/>
</dbReference>